<keyword evidence="5 7" id="KW-0653">Protein transport</keyword>
<evidence type="ECO:0000256" key="2">
    <source>
        <dbReference type="ARBA" id="ARBA00007617"/>
    </source>
</evidence>
<dbReference type="InterPro" id="IPR009851">
    <property type="entry name" value="Mod_r"/>
</dbReference>
<dbReference type="GO" id="GO:0006623">
    <property type="term" value="P:protein targeting to vacuole"/>
    <property type="evidence" value="ECO:0007669"/>
    <property type="project" value="TreeGrafter"/>
</dbReference>
<evidence type="ECO:0000256" key="4">
    <source>
        <dbReference type="ARBA" id="ARBA00022753"/>
    </source>
</evidence>
<evidence type="ECO:0000256" key="5">
    <source>
        <dbReference type="ARBA" id="ARBA00022927"/>
    </source>
</evidence>
<proteinExistence type="inferred from homology"/>
<dbReference type="GO" id="GO:0043162">
    <property type="term" value="P:ubiquitin-dependent protein catabolic process via the multivesicular body sorting pathway"/>
    <property type="evidence" value="ECO:0007669"/>
    <property type="project" value="TreeGrafter"/>
</dbReference>
<reference evidence="10" key="2">
    <citation type="submission" date="2025-08" db="UniProtKB">
        <authorList>
            <consortium name="Ensembl"/>
        </authorList>
    </citation>
    <scope>IDENTIFICATION</scope>
</reference>
<comment type="similarity">
    <text evidence="2">Belongs to the VPS37 family.</text>
</comment>
<evidence type="ECO:0000256" key="1">
    <source>
        <dbReference type="ARBA" id="ARBA00004633"/>
    </source>
</evidence>
<feature type="compositionally biased region" description="Polar residues" evidence="8">
    <location>
        <begin position="1"/>
        <end position="21"/>
    </location>
</feature>
<feature type="compositionally biased region" description="Low complexity" evidence="8">
    <location>
        <begin position="63"/>
        <end position="78"/>
    </location>
</feature>
<gene>
    <name evidence="10" type="primary">VPS37D</name>
</gene>
<comment type="function">
    <text evidence="6">Component of the ESCRT-I complex, a regulator of vesicular trafficking process. Required for the sorting of endocytic ubiquitinated cargos into multivesicular bodies. May be involved in cell growth and differentiation.</text>
</comment>
<reference evidence="10 11" key="1">
    <citation type="submission" date="2017-10" db="EMBL/GenBank/DDBJ databases">
        <title>A new Pekin duck reference genome.</title>
        <authorList>
            <person name="Hou Z.-C."/>
            <person name="Zhou Z.-K."/>
            <person name="Zhu F."/>
            <person name="Hou S.-S."/>
        </authorList>
    </citation>
    <scope>NUCLEOTIDE SEQUENCE [LARGE SCALE GENOMIC DNA]</scope>
</reference>
<evidence type="ECO:0000256" key="3">
    <source>
        <dbReference type="ARBA" id="ARBA00022448"/>
    </source>
</evidence>
<keyword evidence="11" id="KW-1185">Reference proteome</keyword>
<dbReference type="GO" id="GO:0031902">
    <property type="term" value="C:late endosome membrane"/>
    <property type="evidence" value="ECO:0007669"/>
    <property type="project" value="UniProtKB-SubCell"/>
</dbReference>
<dbReference type="PANTHER" id="PTHR13678:SF12">
    <property type="entry name" value="VACUOLAR PROTEIN SORTING-ASSOCIATED PROTEIN 37D"/>
    <property type="match status" value="1"/>
</dbReference>
<keyword evidence="4" id="KW-0967">Endosome</keyword>
<comment type="subcellular location">
    <subcellularLocation>
        <location evidence="1">Late endosome membrane</location>
        <topology evidence="1">Peripheral membrane protein</topology>
    </subcellularLocation>
</comment>
<dbReference type="AlphaFoldDB" id="A0A493SWS4"/>
<dbReference type="PROSITE" id="PS51314">
    <property type="entry name" value="VPS37_C"/>
    <property type="match status" value="1"/>
</dbReference>
<evidence type="ECO:0000313" key="11">
    <source>
        <dbReference type="Proteomes" id="UP000016666"/>
    </source>
</evidence>
<evidence type="ECO:0000259" key="9">
    <source>
        <dbReference type="PROSITE" id="PS51314"/>
    </source>
</evidence>
<dbReference type="GO" id="GO:0000813">
    <property type="term" value="C:ESCRT I complex"/>
    <property type="evidence" value="ECO:0007669"/>
    <property type="project" value="TreeGrafter"/>
</dbReference>
<dbReference type="PANTHER" id="PTHR13678">
    <property type="entry name" value="VACUOLAR PROTEIN SORTING-ASSOCIATED PROTEIN 37"/>
    <property type="match status" value="1"/>
</dbReference>
<protein>
    <submittedName>
        <fullName evidence="10">VPS37D subunit of ESCRT-I</fullName>
    </submittedName>
</protein>
<dbReference type="Proteomes" id="UP000016666">
    <property type="component" value="Chromosome 20"/>
</dbReference>
<organism evidence="10 11">
    <name type="scientific">Anas platyrhynchos platyrhynchos</name>
    <name type="common">Northern mallard</name>
    <dbReference type="NCBI Taxonomy" id="8840"/>
    <lineage>
        <taxon>Eukaryota</taxon>
        <taxon>Metazoa</taxon>
        <taxon>Chordata</taxon>
        <taxon>Craniata</taxon>
        <taxon>Vertebrata</taxon>
        <taxon>Euteleostomi</taxon>
        <taxon>Archelosauria</taxon>
        <taxon>Archosauria</taxon>
        <taxon>Dinosauria</taxon>
        <taxon>Saurischia</taxon>
        <taxon>Theropoda</taxon>
        <taxon>Coelurosauria</taxon>
        <taxon>Aves</taxon>
        <taxon>Neognathae</taxon>
        <taxon>Galloanserae</taxon>
        <taxon>Anseriformes</taxon>
        <taxon>Anatidae</taxon>
        <taxon>Anatinae</taxon>
        <taxon>Anas</taxon>
    </lineage>
</organism>
<evidence type="ECO:0000256" key="8">
    <source>
        <dbReference type="SAM" id="MobiDB-lite"/>
    </source>
</evidence>
<evidence type="ECO:0000313" key="10">
    <source>
        <dbReference type="Ensembl" id="ENSAPLP00000018032.1"/>
    </source>
</evidence>
<evidence type="ECO:0000256" key="7">
    <source>
        <dbReference type="PROSITE-ProRule" id="PRU00646"/>
    </source>
</evidence>
<name>A0A493SWS4_ANAPP</name>
<dbReference type="STRING" id="8840.ENSAPLP00000018032"/>
<accession>A0A493SWS4</accession>
<evidence type="ECO:0000256" key="6">
    <source>
        <dbReference type="ARBA" id="ARBA00025010"/>
    </source>
</evidence>
<keyword evidence="3 7" id="KW-0813">Transport</keyword>
<feature type="domain" description="VPS37 C-terminal" evidence="9">
    <location>
        <begin position="173"/>
        <end position="313"/>
    </location>
</feature>
<reference evidence="10" key="3">
    <citation type="submission" date="2025-09" db="UniProtKB">
        <authorList>
            <consortium name="Ensembl"/>
        </authorList>
    </citation>
    <scope>IDENTIFICATION</scope>
</reference>
<dbReference type="Pfam" id="PF07200">
    <property type="entry name" value="Mod_r"/>
    <property type="match status" value="1"/>
</dbReference>
<dbReference type="Ensembl" id="ENSAPLT00000027936.1">
    <property type="protein sequence ID" value="ENSAPLP00000018032.1"/>
    <property type="gene ID" value="ENSAPLG00000025155.1"/>
</dbReference>
<dbReference type="GO" id="GO:0006612">
    <property type="term" value="P:protein targeting to membrane"/>
    <property type="evidence" value="ECO:0007669"/>
    <property type="project" value="TreeGrafter"/>
</dbReference>
<feature type="region of interest" description="Disordered" evidence="8">
    <location>
        <begin position="1"/>
        <end position="90"/>
    </location>
</feature>
<dbReference type="GeneTree" id="ENSGT00950000183012"/>
<sequence>MHVAGTGSTQRGAGCTEQVQQTHREAQCSAAQEAHSGRSMPAAHHSARRKRLDPGGPVKADGAGRSSGRAAPGAAVGSGRRGVRPMARPLAPPEAPRCFAALSTVQLRALLQDEPRLQRAARLSRKFQSLQLEREMCLASNSTLARENLSLRPRLEDGKASLAIKYQELREIQETCWDKQQRLETYLEKWSPQSALGQLQAKLDASEAESEVSQIRPLCYCPFLTWGLCPSVCRTLENSPGAQPPGLPPWSRSSHCPLPVLQAQMEQFLAQDLPLDAFLESFCQSRTRSHICRVQLEKLQELLQKGRADRDPAGPVGCPGVQVSPAPVRLAPLSSRATPKDLHLCYHLVPACLISSEAVAPFAMPAIPLKCHLPALGKQPSVPCPDTPMDLPLRLVRHVPLLSPRPFCVQQLPHHQKQEPPHR</sequence>